<dbReference type="PANTHER" id="PTHR34987:SF5">
    <property type="entry name" value="ALPHA-RHAMNOSIDASE"/>
    <property type="match status" value="1"/>
</dbReference>
<evidence type="ECO:0000256" key="7">
    <source>
        <dbReference type="ARBA" id="ARBA00022692"/>
    </source>
</evidence>
<dbReference type="UniPathway" id="UPA00753"/>
<keyword evidence="5 17" id="KW-0808">Transferase</keyword>
<feature type="intramembrane region" description="Helical" evidence="17">
    <location>
        <begin position="706"/>
        <end position="726"/>
    </location>
</feature>
<dbReference type="Pfam" id="PF17389">
    <property type="entry name" value="Bac_rhamnosid6H"/>
    <property type="match status" value="1"/>
</dbReference>
<comment type="subcellular location">
    <subcellularLocation>
        <location evidence="17">Endoplasmic reticulum membrane</location>
        <topology evidence="17">Multi-pass membrane protein</topology>
    </subcellularLocation>
    <subcellularLocation>
        <location evidence="17">Mitochondrion membrane</location>
        <topology evidence="17">Multi-pass membrane protein</topology>
    </subcellularLocation>
</comment>
<evidence type="ECO:0000256" key="14">
    <source>
        <dbReference type="ARBA" id="ARBA00023264"/>
    </source>
</evidence>
<evidence type="ECO:0000256" key="2">
    <source>
        <dbReference type="ARBA" id="ARBA00005189"/>
    </source>
</evidence>
<feature type="topological domain" description="Lumenal" evidence="17">
    <location>
        <begin position="809"/>
        <end position="851"/>
    </location>
</feature>
<comment type="catalytic activity">
    <reaction evidence="15">
        <text>a 1,2-diacyl-sn-glycero-3-phospho-N,N-dimethylethanolamine + S-adenosyl-L-methionine = a 1,2-diacyl-sn-glycero-3-phosphocholine + S-adenosyl-L-homocysteine + H(+)</text>
        <dbReference type="Rhea" id="RHEA:32739"/>
        <dbReference type="ChEBI" id="CHEBI:15378"/>
        <dbReference type="ChEBI" id="CHEBI:57643"/>
        <dbReference type="ChEBI" id="CHEBI:57856"/>
        <dbReference type="ChEBI" id="CHEBI:59789"/>
        <dbReference type="ChEBI" id="CHEBI:64572"/>
        <dbReference type="EC" id="2.1.1.71"/>
    </reaction>
</comment>
<feature type="transmembrane region" description="Helical" evidence="18">
    <location>
        <begin position="747"/>
        <end position="765"/>
    </location>
</feature>
<dbReference type="InterPro" id="IPR012341">
    <property type="entry name" value="6hp_glycosidase-like_sf"/>
</dbReference>
<dbReference type="Gene3D" id="1.50.10.10">
    <property type="match status" value="1"/>
</dbReference>
<evidence type="ECO:0000256" key="19">
    <source>
        <dbReference type="SAM" id="SignalP"/>
    </source>
</evidence>
<feature type="signal peptide" evidence="19">
    <location>
        <begin position="1"/>
        <end position="21"/>
    </location>
</feature>
<sequence length="898" mass="96944">MALKVLGRGLVLSLVARSVLASAPSGPWDAFNFAPPSRTVYARYVRQTGGNVTGATNLLSEGSATLSGNASYVTLDFGYEVGGWVSLNFDDVSEGSAISLAFTESPLFISPFLSDDSSYPSANMSYDGVLHVSAPLSTGFWTQPRAQLRGGYRFLTIASTSSSAVSISNVSCEISFMPHVEDMRNYSGYFYSTDPEFVDENFLTRLWYSGAYTVQTNTVPLDTGRQVPIVHSPGWANNATLGVAGPIIVDGAKRDRAVWPGDMGIAVPTQFVSTNDLLPTRNALSTMFAAQNPTTGALPESGPPLSQLGSDTYHGWTLVGTYNYVLYSGDTAWLAGTWANYTKAVAFLTGKVQSNGLLNVTGLRDWGRKGQGGYNSEANAIYYKASAKMPLTLTMSSRCSTIHISNASALKTVFNDAFWLADVGMYRDNLTSTLTPQDANSFAILFNLTESAEQVASVSDGLTKNWGVYGSTAPELPDTVAPFIGGFELQAHFVAGNDARAMDLLRREWGYMLYTPLSVQSTLLEGYTGNGSLYYRSYQGYNYDPAYTSHAHGWSSGPTSALSFYVLGLQVTSPQGRTWSLAPHTSGLTCAEGGYETPLGWFGVDWASKDGWFSLTIDTPAGTSGSVRLPYSGGTTVNGVEAHVDSSGTLQLSGGSHTISTCGRQVGSQGTRLEDVSSVDTSILLPHPPLYDMATDFSSLIDLSQKSLWVSVFAIAFNPTAWNIVARNEYRNKTITRIFGGNARRGCYFLALSIFSAGMLRDSLFQRALEHQPKQAILPAPLDTIVPIALFAAGQTFVITSTYALGITGTFLGDYFGILMDHRVEGFPFNVLRDPMYVGSTLSFAAVSLWFESPAGLLLTAYVYVVYIIALRFEGPFTDMIYSNRAAQNSKSESKKEL</sequence>
<dbReference type="STRING" id="743788.S8FCG9"/>
<feature type="chain" id="PRO_5004563576" description="Phosphatidyl-N-methylethanolamine N-methyltransferase" evidence="19">
    <location>
        <begin position="22"/>
        <end position="898"/>
    </location>
</feature>
<dbReference type="GO" id="GO:0006656">
    <property type="term" value="P:phosphatidylcholine biosynthetic process"/>
    <property type="evidence" value="ECO:0007669"/>
    <property type="project" value="UniProtKB-UniRule"/>
</dbReference>
<keyword evidence="13 17" id="KW-0594">Phospholipid biosynthesis</keyword>
<keyword evidence="14 17" id="KW-1208">Phospholipid metabolism</keyword>
<keyword evidence="12 17" id="KW-0472">Membrane</keyword>
<dbReference type="AlphaFoldDB" id="S8FCG9"/>
<comment type="function">
    <text evidence="17">Catalyzes the second two steps of the methylation pathway of phosphatidylcholine biosynthesis, the SAM-dependent methylation of phosphatidylmonomethylethanolamine (PMME) to phosphatidyldimethylethanolamine (PDME) and of PDME to phosphatidylcholine (PC).</text>
</comment>
<feature type="topological domain" description="Cytoplasmic" evidence="17">
    <location>
        <begin position="873"/>
        <end position="898"/>
    </location>
</feature>
<dbReference type="Gene3D" id="1.20.120.1630">
    <property type="match status" value="1"/>
</dbReference>
<evidence type="ECO:0000313" key="22">
    <source>
        <dbReference type="EMBL" id="EPS99260.1"/>
    </source>
</evidence>
<dbReference type="PROSITE" id="PS51599">
    <property type="entry name" value="SAM_PEMT_PEM2"/>
    <property type="match status" value="1"/>
</dbReference>
<dbReference type="InterPro" id="IPR007318">
    <property type="entry name" value="Phopholipid_MeTrfase"/>
</dbReference>
<keyword evidence="4 17" id="KW-0489">Methyltransferase</keyword>
<evidence type="ECO:0000256" key="18">
    <source>
        <dbReference type="SAM" id="Phobius"/>
    </source>
</evidence>
<evidence type="ECO:0000256" key="15">
    <source>
        <dbReference type="ARBA" id="ARBA00051252"/>
    </source>
</evidence>
<dbReference type="InParanoid" id="S8FCG9"/>
<name>S8FCG9_FOMSC</name>
<dbReference type="Pfam" id="PF04191">
    <property type="entry name" value="PEMT"/>
    <property type="match status" value="1"/>
</dbReference>
<evidence type="ECO:0000256" key="17">
    <source>
        <dbReference type="HAMAP-Rule" id="MF_03216"/>
    </source>
</evidence>
<dbReference type="SUPFAM" id="SSF48208">
    <property type="entry name" value="Six-hairpin glycosidases"/>
    <property type="match status" value="1"/>
</dbReference>
<keyword evidence="23" id="KW-1185">Reference proteome</keyword>
<proteinExistence type="inferred from homology"/>
<dbReference type="EC" id="2.1.1.71" evidence="17"/>
<evidence type="ECO:0000256" key="4">
    <source>
        <dbReference type="ARBA" id="ARBA00022603"/>
    </source>
</evidence>
<dbReference type="InterPro" id="IPR035398">
    <property type="entry name" value="Bac_rhamnosid_C"/>
</dbReference>
<evidence type="ECO:0000256" key="13">
    <source>
        <dbReference type="ARBA" id="ARBA00023209"/>
    </source>
</evidence>
<protein>
    <recommendedName>
        <fullName evidence="17">Phosphatidyl-N-methylethanolamine N-methyltransferase</fullName>
        <ecNumber evidence="17">2.1.1.71</ecNumber>
    </recommendedName>
    <alternativeName>
        <fullName evidence="17">Phospholipid methyltransferase</fullName>
        <shortName evidence="17">PLMT</shortName>
    </alternativeName>
</protein>
<dbReference type="GO" id="GO:0031966">
    <property type="term" value="C:mitochondrial membrane"/>
    <property type="evidence" value="ECO:0007669"/>
    <property type="project" value="UniProtKB-SubCell"/>
</dbReference>
<feature type="topological domain" description="Lumenal" evidence="17">
    <location>
        <begin position="1"/>
        <end position="705"/>
    </location>
</feature>
<feature type="transmembrane region" description="Helical" evidence="18">
    <location>
        <begin position="785"/>
        <end position="813"/>
    </location>
</feature>
<evidence type="ECO:0000313" key="23">
    <source>
        <dbReference type="Proteomes" id="UP000015241"/>
    </source>
</evidence>
<reference evidence="22 23" key="1">
    <citation type="journal article" date="2012" name="Science">
        <title>The Paleozoic origin of enzymatic lignin decomposition reconstructed from 31 fungal genomes.</title>
        <authorList>
            <person name="Floudas D."/>
            <person name="Binder M."/>
            <person name="Riley R."/>
            <person name="Barry K."/>
            <person name="Blanchette R.A."/>
            <person name="Henrissat B."/>
            <person name="Martinez A.T."/>
            <person name="Otillar R."/>
            <person name="Spatafora J.W."/>
            <person name="Yadav J.S."/>
            <person name="Aerts A."/>
            <person name="Benoit I."/>
            <person name="Boyd A."/>
            <person name="Carlson A."/>
            <person name="Copeland A."/>
            <person name="Coutinho P.M."/>
            <person name="de Vries R.P."/>
            <person name="Ferreira P."/>
            <person name="Findley K."/>
            <person name="Foster B."/>
            <person name="Gaskell J."/>
            <person name="Glotzer D."/>
            <person name="Gorecki P."/>
            <person name="Heitman J."/>
            <person name="Hesse C."/>
            <person name="Hori C."/>
            <person name="Igarashi K."/>
            <person name="Jurgens J.A."/>
            <person name="Kallen N."/>
            <person name="Kersten P."/>
            <person name="Kohler A."/>
            <person name="Kuees U."/>
            <person name="Kumar T.K.A."/>
            <person name="Kuo A."/>
            <person name="LaButti K."/>
            <person name="Larrondo L.F."/>
            <person name="Lindquist E."/>
            <person name="Ling A."/>
            <person name="Lombard V."/>
            <person name="Lucas S."/>
            <person name="Lundell T."/>
            <person name="Martin R."/>
            <person name="McLaughlin D.J."/>
            <person name="Morgenstern I."/>
            <person name="Morin E."/>
            <person name="Murat C."/>
            <person name="Nagy L.G."/>
            <person name="Nolan M."/>
            <person name="Ohm R.A."/>
            <person name="Patyshakuliyeva A."/>
            <person name="Rokas A."/>
            <person name="Ruiz-Duenas F.J."/>
            <person name="Sabat G."/>
            <person name="Salamov A."/>
            <person name="Samejima M."/>
            <person name="Schmutz J."/>
            <person name="Slot J.C."/>
            <person name="St John F."/>
            <person name="Stenlid J."/>
            <person name="Sun H."/>
            <person name="Sun S."/>
            <person name="Syed K."/>
            <person name="Tsang A."/>
            <person name="Wiebenga A."/>
            <person name="Young D."/>
            <person name="Pisabarro A."/>
            <person name="Eastwood D.C."/>
            <person name="Martin F."/>
            <person name="Cullen D."/>
            <person name="Grigoriev I.V."/>
            <person name="Hibbett D.S."/>
        </authorList>
    </citation>
    <scope>NUCLEOTIDE SEQUENCE</scope>
    <source>
        <strain evidence="23">FP-58527</strain>
    </source>
</reference>
<dbReference type="InterPro" id="IPR024960">
    <property type="entry name" value="PEMT/MFAP"/>
</dbReference>
<evidence type="ECO:0000256" key="3">
    <source>
        <dbReference type="ARBA" id="ARBA00022516"/>
    </source>
</evidence>
<accession>S8FCG9</accession>
<feature type="domain" description="Alpha-L-rhamnosidase six-hairpin glycosidase" evidence="20">
    <location>
        <begin position="247"/>
        <end position="465"/>
    </location>
</feature>
<dbReference type="HAMAP" id="MF_03216">
    <property type="entry name" value="PLMT"/>
    <property type="match status" value="1"/>
</dbReference>
<keyword evidence="19" id="KW-0732">Signal</keyword>
<evidence type="ECO:0000256" key="12">
    <source>
        <dbReference type="ARBA" id="ARBA00023136"/>
    </source>
</evidence>
<keyword evidence="8 17" id="KW-0256">Endoplasmic reticulum</keyword>
<evidence type="ECO:0000259" key="20">
    <source>
        <dbReference type="Pfam" id="PF17389"/>
    </source>
</evidence>
<comment type="pathway">
    <text evidence="2">Lipid metabolism.</text>
</comment>
<dbReference type="InterPro" id="IPR035396">
    <property type="entry name" value="Bac_rhamnosid6H"/>
</dbReference>
<dbReference type="GO" id="GO:0005789">
    <property type="term" value="C:endoplasmic reticulum membrane"/>
    <property type="evidence" value="ECO:0007669"/>
    <property type="project" value="UniProtKB-SubCell"/>
</dbReference>
<keyword evidence="10 17" id="KW-0443">Lipid metabolism</keyword>
<feature type="transmembrane region" description="Helical" evidence="18">
    <location>
        <begin position="857"/>
        <end position="875"/>
    </location>
</feature>
<evidence type="ECO:0000259" key="21">
    <source>
        <dbReference type="Pfam" id="PF17390"/>
    </source>
</evidence>
<dbReference type="HOGENOM" id="CLU_007933_3_0_1"/>
<keyword evidence="3 17" id="KW-0444">Lipid biosynthesis</keyword>
<dbReference type="FunFam" id="1.20.120.1630:FF:000005">
    <property type="entry name" value="Phosphatidylethanolamine N-methyltransferase"/>
    <property type="match status" value="1"/>
</dbReference>
<feature type="binding site" evidence="17">
    <location>
        <begin position="874"/>
        <end position="875"/>
    </location>
    <ligand>
        <name>S-adenosyl-L-methionine</name>
        <dbReference type="ChEBI" id="CHEBI:59789"/>
    </ligand>
</feature>
<keyword evidence="11 17" id="KW-0496">Mitochondrion</keyword>
<gene>
    <name evidence="22" type="ORF">FOMPIDRAFT_99644</name>
</gene>
<evidence type="ECO:0000256" key="16">
    <source>
        <dbReference type="ARBA" id="ARBA00052459"/>
    </source>
</evidence>
<feature type="topological domain" description="Cytoplasmic" evidence="17">
    <location>
        <begin position="761"/>
        <end position="787"/>
    </location>
</feature>
<feature type="domain" description="Alpha-L-rhamnosidase C-terminal" evidence="21">
    <location>
        <begin position="568"/>
        <end position="641"/>
    </location>
</feature>
<organism evidence="22 23">
    <name type="scientific">Fomitopsis schrenkii</name>
    <name type="common">Brown rot fungus</name>
    <dbReference type="NCBI Taxonomy" id="2126942"/>
    <lineage>
        <taxon>Eukaryota</taxon>
        <taxon>Fungi</taxon>
        <taxon>Dikarya</taxon>
        <taxon>Basidiomycota</taxon>
        <taxon>Agaricomycotina</taxon>
        <taxon>Agaricomycetes</taxon>
        <taxon>Polyporales</taxon>
        <taxon>Fomitopsis</taxon>
    </lineage>
</organism>
<evidence type="ECO:0000256" key="10">
    <source>
        <dbReference type="ARBA" id="ARBA00023098"/>
    </source>
</evidence>
<evidence type="ECO:0000256" key="11">
    <source>
        <dbReference type="ARBA" id="ARBA00023128"/>
    </source>
</evidence>
<dbReference type="GO" id="GO:0000773">
    <property type="term" value="F:phosphatidyl-N-methylethanolamine N-methyltransferase activity"/>
    <property type="evidence" value="ECO:0007669"/>
    <property type="project" value="UniProtKB-UniRule"/>
</dbReference>
<comment type="pathway">
    <text evidence="1 17">Phospholipid metabolism; phosphatidylcholine biosynthesis.</text>
</comment>
<evidence type="ECO:0000256" key="9">
    <source>
        <dbReference type="ARBA" id="ARBA00022989"/>
    </source>
</evidence>
<dbReference type="eggNOG" id="KOG4142">
    <property type="taxonomic scope" value="Eukaryota"/>
</dbReference>
<keyword evidence="7 17" id="KW-0812">Transmembrane</keyword>
<dbReference type="Gene3D" id="2.60.420.10">
    <property type="entry name" value="Maltose phosphorylase, domain 3"/>
    <property type="match status" value="1"/>
</dbReference>
<dbReference type="PANTHER" id="PTHR34987">
    <property type="entry name" value="C, PUTATIVE (AFU_ORTHOLOGUE AFUA_3G02880)-RELATED"/>
    <property type="match status" value="1"/>
</dbReference>
<dbReference type="GO" id="GO:0005975">
    <property type="term" value="P:carbohydrate metabolic process"/>
    <property type="evidence" value="ECO:0007669"/>
    <property type="project" value="InterPro"/>
</dbReference>
<comment type="similarity">
    <text evidence="17">Belongs to the class VI-like SAM-binding methyltransferase superfamily. PEMT/PEM2 methyltransferase family.</text>
</comment>
<evidence type="ECO:0000256" key="6">
    <source>
        <dbReference type="ARBA" id="ARBA00022691"/>
    </source>
</evidence>
<dbReference type="EMBL" id="KE504158">
    <property type="protein sequence ID" value="EPS99260.1"/>
    <property type="molecule type" value="Genomic_DNA"/>
</dbReference>
<keyword evidence="9 17" id="KW-1133">Transmembrane helix</keyword>
<dbReference type="Pfam" id="PF17390">
    <property type="entry name" value="Bac_rhamnosid_C"/>
    <property type="match status" value="1"/>
</dbReference>
<dbReference type="InterPro" id="IPR008928">
    <property type="entry name" value="6-hairpin_glycosidase_sf"/>
</dbReference>
<comment type="catalytic activity">
    <reaction evidence="16 17">
        <text>a 1,2-diacyl-sn-glycero-3-phospho-N-methylethanolamine + S-adenosyl-L-methionine = a 1,2-diacyl-sn-glycero-3-phospho-N,N-dimethylethanolamine + S-adenosyl-L-homocysteine + H(+)</text>
        <dbReference type="Rhea" id="RHEA:32735"/>
        <dbReference type="ChEBI" id="CHEBI:15378"/>
        <dbReference type="ChEBI" id="CHEBI:57856"/>
        <dbReference type="ChEBI" id="CHEBI:59789"/>
        <dbReference type="ChEBI" id="CHEBI:64572"/>
        <dbReference type="ChEBI" id="CHEBI:64573"/>
        <dbReference type="EC" id="2.1.1.71"/>
    </reaction>
</comment>
<evidence type="ECO:0000256" key="1">
    <source>
        <dbReference type="ARBA" id="ARBA00004969"/>
    </source>
</evidence>
<evidence type="ECO:0000256" key="5">
    <source>
        <dbReference type="ARBA" id="ARBA00022679"/>
    </source>
</evidence>
<feature type="transmembrane region" description="Helical" evidence="18">
    <location>
        <begin position="708"/>
        <end position="726"/>
    </location>
</feature>
<dbReference type="OrthoDB" id="10036721at2759"/>
<keyword evidence="6 17" id="KW-0949">S-adenosyl-L-methionine</keyword>
<feature type="binding site" evidence="17">
    <location>
        <begin position="792"/>
        <end position="794"/>
    </location>
    <ligand>
        <name>S-adenosyl-L-methionine</name>
        <dbReference type="ChEBI" id="CHEBI:59789"/>
    </ligand>
</feature>
<dbReference type="GO" id="GO:0032259">
    <property type="term" value="P:methylation"/>
    <property type="evidence" value="ECO:0007669"/>
    <property type="project" value="UniProtKB-KW"/>
</dbReference>
<feature type="topological domain" description="Lumenal" evidence="17">
    <location>
        <begin position="727"/>
        <end position="738"/>
    </location>
</feature>
<dbReference type="Proteomes" id="UP000015241">
    <property type="component" value="Unassembled WGS sequence"/>
</dbReference>
<evidence type="ECO:0000256" key="8">
    <source>
        <dbReference type="ARBA" id="ARBA00022824"/>
    </source>
</evidence>